<protein>
    <submittedName>
        <fullName evidence="3">Glutathione S-transferase family protein</fullName>
    </submittedName>
</protein>
<accession>D2VYR4</accession>
<dbReference type="InterPro" id="IPR010987">
    <property type="entry name" value="Glutathione-S-Trfase_C-like"/>
</dbReference>
<dbReference type="InParanoid" id="D2VYR4"/>
<dbReference type="InterPro" id="IPR036282">
    <property type="entry name" value="Glutathione-S-Trfase_C_sf"/>
</dbReference>
<dbReference type="OMA" id="YAREPSG"/>
<dbReference type="KEGG" id="ngr:NAEGRDRAFT_56360"/>
<dbReference type="CDD" id="cd03192">
    <property type="entry name" value="GST_C_Sigma_like"/>
    <property type="match status" value="1"/>
</dbReference>
<keyword evidence="4" id="KW-1185">Reference proteome</keyword>
<sequence>MQLHYFNIQARSEAAYLIALQGQLPVERKGVSSFADSDLKKSAPFGQLPLLETDDSTVLAQSLAICQFLAEKSNLLPSQSSANQGQDSALLNALALSYVLGVDEFRSEAYRAHRPTTAETAEKDKTEWKEGRQAFFLSKFEQVLAHSKSGFLVGNTLSWADICLYDALYEQKFLFASDFAEKYPHLSKLMNQMEELPNLKSYINDPNRLPLYLPKWRN</sequence>
<dbReference type="Pfam" id="PF14497">
    <property type="entry name" value="GST_C_3"/>
    <property type="match status" value="1"/>
</dbReference>
<dbReference type="GO" id="GO:0006749">
    <property type="term" value="P:glutathione metabolic process"/>
    <property type="evidence" value="ECO:0007669"/>
    <property type="project" value="TreeGrafter"/>
</dbReference>
<dbReference type="PANTHER" id="PTHR11571:SF150">
    <property type="entry name" value="GLUTATHIONE S-TRANSFERASE"/>
    <property type="match status" value="1"/>
</dbReference>
<dbReference type="SFLD" id="SFLDS00019">
    <property type="entry name" value="Glutathione_Transferase_(cytos"/>
    <property type="match status" value="1"/>
</dbReference>
<dbReference type="Pfam" id="PF13409">
    <property type="entry name" value="GST_N_2"/>
    <property type="match status" value="1"/>
</dbReference>
<evidence type="ECO:0000313" key="3">
    <source>
        <dbReference type="EMBL" id="EFC37958.1"/>
    </source>
</evidence>
<dbReference type="InterPro" id="IPR004046">
    <property type="entry name" value="GST_C"/>
</dbReference>
<dbReference type="STRING" id="5762.D2VYR4"/>
<dbReference type="SUPFAM" id="SSF52833">
    <property type="entry name" value="Thioredoxin-like"/>
    <property type="match status" value="1"/>
</dbReference>
<dbReference type="OrthoDB" id="414243at2759"/>
<dbReference type="GO" id="GO:0004364">
    <property type="term" value="F:glutathione transferase activity"/>
    <property type="evidence" value="ECO:0007669"/>
    <property type="project" value="TreeGrafter"/>
</dbReference>
<dbReference type="InterPro" id="IPR004045">
    <property type="entry name" value="Glutathione_S-Trfase_N"/>
</dbReference>
<proteinExistence type="predicted"/>
<feature type="domain" description="GST C-terminal" evidence="2">
    <location>
        <begin position="88"/>
        <end position="213"/>
    </location>
</feature>
<dbReference type="Gene3D" id="3.40.30.10">
    <property type="entry name" value="Glutaredoxin"/>
    <property type="match status" value="1"/>
</dbReference>
<organism evidence="4">
    <name type="scientific">Naegleria gruberi</name>
    <name type="common">Amoeba</name>
    <dbReference type="NCBI Taxonomy" id="5762"/>
    <lineage>
        <taxon>Eukaryota</taxon>
        <taxon>Discoba</taxon>
        <taxon>Heterolobosea</taxon>
        <taxon>Tetramitia</taxon>
        <taxon>Eutetramitia</taxon>
        <taxon>Vahlkampfiidae</taxon>
        <taxon>Naegleria</taxon>
    </lineage>
</organism>
<dbReference type="PROSITE" id="PS50405">
    <property type="entry name" value="GST_CTER"/>
    <property type="match status" value="1"/>
</dbReference>
<keyword evidence="3" id="KW-0808">Transferase</keyword>
<feature type="domain" description="GST N-terminal" evidence="1">
    <location>
        <begin position="1"/>
        <end position="77"/>
    </location>
</feature>
<name>D2VYR4_NAEGR</name>
<evidence type="ECO:0000313" key="4">
    <source>
        <dbReference type="Proteomes" id="UP000006671"/>
    </source>
</evidence>
<dbReference type="InterPro" id="IPR036249">
    <property type="entry name" value="Thioredoxin-like_sf"/>
</dbReference>
<dbReference type="InterPro" id="IPR040079">
    <property type="entry name" value="Glutathione_S-Trfase"/>
</dbReference>
<dbReference type="EMBL" id="GG738912">
    <property type="protein sequence ID" value="EFC37958.1"/>
    <property type="molecule type" value="Genomic_DNA"/>
</dbReference>
<dbReference type="GeneID" id="8857889"/>
<dbReference type="SUPFAM" id="SSF47616">
    <property type="entry name" value="GST C-terminal domain-like"/>
    <property type="match status" value="1"/>
</dbReference>
<dbReference type="InterPro" id="IPR050213">
    <property type="entry name" value="GST_superfamily"/>
</dbReference>
<evidence type="ECO:0000259" key="2">
    <source>
        <dbReference type="PROSITE" id="PS50405"/>
    </source>
</evidence>
<reference evidence="3 4" key="1">
    <citation type="journal article" date="2010" name="Cell">
        <title>The genome of Naegleria gruberi illuminates early eukaryotic versatility.</title>
        <authorList>
            <person name="Fritz-Laylin L.K."/>
            <person name="Prochnik S.E."/>
            <person name="Ginger M.L."/>
            <person name="Dacks J.B."/>
            <person name="Carpenter M.L."/>
            <person name="Field M.C."/>
            <person name="Kuo A."/>
            <person name="Paredez A."/>
            <person name="Chapman J."/>
            <person name="Pham J."/>
            <person name="Shu S."/>
            <person name="Neupane R."/>
            <person name="Cipriano M."/>
            <person name="Mancuso J."/>
            <person name="Tu H."/>
            <person name="Salamov A."/>
            <person name="Lindquist E."/>
            <person name="Shapiro H."/>
            <person name="Lucas S."/>
            <person name="Grigoriev I.V."/>
            <person name="Cande W.Z."/>
            <person name="Fulton C."/>
            <person name="Rokhsar D.S."/>
            <person name="Dawson S.C."/>
        </authorList>
    </citation>
    <scope>NUCLEOTIDE SEQUENCE [LARGE SCALE GENOMIC DNA]</scope>
    <source>
        <strain evidence="3 4">NEG-M</strain>
    </source>
</reference>
<dbReference type="AlphaFoldDB" id="D2VYR4"/>
<dbReference type="PROSITE" id="PS50404">
    <property type="entry name" value="GST_NTER"/>
    <property type="match status" value="1"/>
</dbReference>
<evidence type="ECO:0000259" key="1">
    <source>
        <dbReference type="PROSITE" id="PS50404"/>
    </source>
</evidence>
<dbReference type="VEuPathDB" id="AmoebaDB:NAEGRDRAFT_56360"/>
<dbReference type="PANTHER" id="PTHR11571">
    <property type="entry name" value="GLUTATHIONE S-TRANSFERASE"/>
    <property type="match status" value="1"/>
</dbReference>
<dbReference type="RefSeq" id="XP_002670702.1">
    <property type="nucleotide sequence ID" value="XM_002670656.1"/>
</dbReference>
<dbReference type="Gene3D" id="1.20.1050.10">
    <property type="match status" value="1"/>
</dbReference>
<dbReference type="eggNOG" id="KOG1695">
    <property type="taxonomic scope" value="Eukaryota"/>
</dbReference>
<dbReference type="Proteomes" id="UP000006671">
    <property type="component" value="Unassembled WGS sequence"/>
</dbReference>
<gene>
    <name evidence="3" type="ORF">NAEGRDRAFT_56360</name>
</gene>